<dbReference type="WBParaSite" id="GPLIN_000481700">
    <property type="protein sequence ID" value="GPLIN_000481700"/>
    <property type="gene ID" value="GPLIN_000481700"/>
</dbReference>
<dbReference type="Gene3D" id="3.30.70.600">
    <property type="entry name" value="Ribosomal protein S10 domain"/>
    <property type="match status" value="1"/>
</dbReference>
<feature type="domain" description="Small ribosomal subunit protein uS10" evidence="8">
    <location>
        <begin position="27"/>
        <end position="136"/>
    </location>
</feature>
<dbReference type="SUPFAM" id="SSF54999">
    <property type="entry name" value="Ribosomal protein S10"/>
    <property type="match status" value="1"/>
</dbReference>
<comment type="similarity">
    <text evidence="2">Belongs to the universal ribosomal protein uS10 family.</text>
</comment>
<comment type="subcellular location">
    <subcellularLocation>
        <location evidence="1">Mitochondrion</location>
    </subcellularLocation>
</comment>
<reference evidence="10" key="2">
    <citation type="submission" date="2016-06" db="UniProtKB">
        <authorList>
            <consortium name="WormBaseParasite"/>
        </authorList>
    </citation>
    <scope>IDENTIFICATION</scope>
</reference>
<protein>
    <recommendedName>
        <fullName evidence="6">Small ribosomal subunit protein uS10m</fullName>
    </recommendedName>
    <alternativeName>
        <fullName evidence="7">28S ribosomal protein S10, mitochondrial</fullName>
    </alternativeName>
</protein>
<evidence type="ECO:0000256" key="5">
    <source>
        <dbReference type="ARBA" id="ARBA00023274"/>
    </source>
</evidence>
<keyword evidence="3" id="KW-0689">Ribosomal protein</keyword>
<dbReference type="SMART" id="SM01403">
    <property type="entry name" value="Ribosomal_S10"/>
    <property type="match status" value="1"/>
</dbReference>
<keyword evidence="9" id="KW-1185">Reference proteome</keyword>
<evidence type="ECO:0000256" key="7">
    <source>
        <dbReference type="ARBA" id="ARBA00035544"/>
    </source>
</evidence>
<evidence type="ECO:0000256" key="3">
    <source>
        <dbReference type="ARBA" id="ARBA00022980"/>
    </source>
</evidence>
<dbReference type="PANTHER" id="PTHR13334">
    <property type="entry name" value="MITOCHONDRIAL 28S RIBOSOMAL PROTEIN S10"/>
    <property type="match status" value="1"/>
</dbReference>
<keyword evidence="5" id="KW-0687">Ribonucleoprotein</keyword>
<accession>A0A183BW29</accession>
<dbReference type="Proteomes" id="UP000050741">
    <property type="component" value="Unassembled WGS sequence"/>
</dbReference>
<dbReference type="InterPro" id="IPR036838">
    <property type="entry name" value="Ribosomal_uS10_dom_sf"/>
</dbReference>
<evidence type="ECO:0000313" key="10">
    <source>
        <dbReference type="WBParaSite" id="GPLIN_000481700"/>
    </source>
</evidence>
<evidence type="ECO:0000313" key="9">
    <source>
        <dbReference type="Proteomes" id="UP000050741"/>
    </source>
</evidence>
<dbReference type="PANTHER" id="PTHR13334:SF4">
    <property type="entry name" value="SMALL RIBOSOMAL SUBUNIT PROTEIN US10M"/>
    <property type="match status" value="1"/>
</dbReference>
<proteinExistence type="inferred from homology"/>
<keyword evidence="4" id="KW-0496">Mitochondrion</keyword>
<dbReference type="Pfam" id="PF00338">
    <property type="entry name" value="Ribosomal_S10"/>
    <property type="match status" value="1"/>
</dbReference>
<dbReference type="InterPro" id="IPR040055">
    <property type="entry name" value="Ribosomal_uS10m"/>
</dbReference>
<evidence type="ECO:0000256" key="4">
    <source>
        <dbReference type="ARBA" id="ARBA00023128"/>
    </source>
</evidence>
<evidence type="ECO:0000256" key="1">
    <source>
        <dbReference type="ARBA" id="ARBA00004173"/>
    </source>
</evidence>
<organism evidence="9 10">
    <name type="scientific">Globodera pallida</name>
    <name type="common">Potato cyst nematode worm</name>
    <name type="synonym">Heterodera pallida</name>
    <dbReference type="NCBI Taxonomy" id="36090"/>
    <lineage>
        <taxon>Eukaryota</taxon>
        <taxon>Metazoa</taxon>
        <taxon>Ecdysozoa</taxon>
        <taxon>Nematoda</taxon>
        <taxon>Chromadorea</taxon>
        <taxon>Rhabditida</taxon>
        <taxon>Tylenchina</taxon>
        <taxon>Tylenchomorpha</taxon>
        <taxon>Tylenchoidea</taxon>
        <taxon>Heteroderidae</taxon>
        <taxon>Heteroderinae</taxon>
        <taxon>Globodera</taxon>
    </lineage>
</organism>
<sequence length="157" mass="18420">MLSDPTTATNSGSIPQPKLDKLFEKINVEVRGHDFTVLKSYTLFVMNMCQTLDIHFSSRDRALMNTDHSKVNRPKYKRWIQWLLRSKFVKKKYKLHYETRTYLMEFDVHHLTGSTASAFLEYIERNTPEGVALKVTYTEMCFLPETIVKLMDGMDTK</sequence>
<evidence type="ECO:0000259" key="8">
    <source>
        <dbReference type="SMART" id="SM01403"/>
    </source>
</evidence>
<dbReference type="InterPro" id="IPR027486">
    <property type="entry name" value="Ribosomal_uS10_dom"/>
</dbReference>
<dbReference type="GO" id="GO:0005763">
    <property type="term" value="C:mitochondrial small ribosomal subunit"/>
    <property type="evidence" value="ECO:0007669"/>
    <property type="project" value="InterPro"/>
</dbReference>
<evidence type="ECO:0000256" key="6">
    <source>
        <dbReference type="ARBA" id="ARBA00035261"/>
    </source>
</evidence>
<reference evidence="9" key="1">
    <citation type="submission" date="2014-05" db="EMBL/GenBank/DDBJ databases">
        <title>The genome and life-stage specific transcriptomes of Globodera pallida elucidate key aspects of plant parasitism by a cyst nematode.</title>
        <authorList>
            <person name="Cotton J.A."/>
            <person name="Lilley C.J."/>
            <person name="Jones L.M."/>
            <person name="Kikuchi T."/>
            <person name="Reid A.J."/>
            <person name="Thorpe P."/>
            <person name="Tsai I.J."/>
            <person name="Beasley H."/>
            <person name="Blok V."/>
            <person name="Cock P.J.A."/>
            <person name="Van den Akker S.E."/>
            <person name="Holroyd N."/>
            <person name="Hunt M."/>
            <person name="Mantelin S."/>
            <person name="Naghra H."/>
            <person name="Pain A."/>
            <person name="Palomares-Rius J.E."/>
            <person name="Zarowiecki M."/>
            <person name="Berriman M."/>
            <person name="Jones J.T."/>
            <person name="Urwin P.E."/>
        </authorList>
    </citation>
    <scope>NUCLEOTIDE SEQUENCE [LARGE SCALE GENOMIC DNA]</scope>
    <source>
        <strain evidence="9">Lindley</strain>
    </source>
</reference>
<name>A0A183BW29_GLOPA</name>
<evidence type="ECO:0000256" key="2">
    <source>
        <dbReference type="ARBA" id="ARBA00007102"/>
    </source>
</evidence>
<dbReference type="AlphaFoldDB" id="A0A183BW29"/>